<organism evidence="2 3">
    <name type="scientific">Effrenium voratum</name>
    <dbReference type="NCBI Taxonomy" id="2562239"/>
    <lineage>
        <taxon>Eukaryota</taxon>
        <taxon>Sar</taxon>
        <taxon>Alveolata</taxon>
        <taxon>Dinophyceae</taxon>
        <taxon>Suessiales</taxon>
        <taxon>Symbiodiniaceae</taxon>
        <taxon>Effrenium</taxon>
    </lineage>
</organism>
<dbReference type="AlphaFoldDB" id="A0AA36J389"/>
<dbReference type="PANTHER" id="PTHR36492:SF2">
    <property type="entry name" value="[ACYL-CARRIER-PROTEIN] PHOSPHODIESTERASE PPTH"/>
    <property type="match status" value="1"/>
</dbReference>
<gene>
    <name evidence="2" type="ORF">EVOR1521_LOCUS22128</name>
</gene>
<evidence type="ECO:0000259" key="1">
    <source>
        <dbReference type="Pfam" id="PF00149"/>
    </source>
</evidence>
<dbReference type="GO" id="GO:0016787">
    <property type="term" value="F:hydrolase activity"/>
    <property type="evidence" value="ECO:0007669"/>
    <property type="project" value="InterPro"/>
</dbReference>
<name>A0AA36J389_9DINO</name>
<dbReference type="EMBL" id="CAUJNA010003295">
    <property type="protein sequence ID" value="CAJ1398309.1"/>
    <property type="molecule type" value="Genomic_DNA"/>
</dbReference>
<protein>
    <recommendedName>
        <fullName evidence="1">Calcineurin-like phosphoesterase domain-containing protein</fullName>
    </recommendedName>
</protein>
<evidence type="ECO:0000313" key="2">
    <source>
        <dbReference type="EMBL" id="CAJ1398309.1"/>
    </source>
</evidence>
<dbReference type="InterPro" id="IPR004843">
    <property type="entry name" value="Calcineurin-like_PHP"/>
</dbReference>
<dbReference type="InterPro" id="IPR052963">
    <property type="entry name" value="Pantetheine_PDE"/>
</dbReference>
<sequence length="482" mass="54953">MSSWDFDELDELENVKKGFPDASCDEVTDVTVPLDHRLRIFLVSDLHVDYKQNKEWVQQCIDNLSHEHGGVNYYDCLLLPGDLCTGAGLFEEVMRKLTQAFHLVCFCFGNHEVWTRENEAAKDSLAKLEQIHRLCKELHVYTSPVRIKSAEETIILLPLWSWYHSSWDREPDLPVELQPPMDPQQRISDFRLCKWGDLEGAPGFTFGPKGITSPHLAEHFAARNEAWIQAVLELQAEEGGEILSYSHFCPRQELILEKRFTYDQHVPKISGSDLLEEQIRRIKPTCHAFGHTHVGWDTVLEGIRYVHWPLGNVKEQKGQTMMQNLGGFLLLYDSAWAPIQFTHWAYFYDYMEPRQPGSTALAPWVSYGYVAMYPEMQSALAKCKLLSEKVDGPDGMSPFFPGGALNNNSTWWKRHGSANVRWRLPPKHLSLEAFPCEYADCLLCNFARGQGGGGKSKSSALAIRGQRPMKHGLAHGLHRKAD</sequence>
<dbReference type="Gene3D" id="3.60.21.10">
    <property type="match status" value="1"/>
</dbReference>
<keyword evidence="3" id="KW-1185">Reference proteome</keyword>
<feature type="domain" description="Calcineurin-like phosphoesterase" evidence="1">
    <location>
        <begin position="38"/>
        <end position="133"/>
    </location>
</feature>
<reference evidence="2" key="1">
    <citation type="submission" date="2023-08" db="EMBL/GenBank/DDBJ databases">
        <authorList>
            <person name="Chen Y."/>
            <person name="Shah S."/>
            <person name="Dougan E. K."/>
            <person name="Thang M."/>
            <person name="Chan C."/>
        </authorList>
    </citation>
    <scope>NUCLEOTIDE SEQUENCE</scope>
</reference>
<dbReference type="SUPFAM" id="SSF56300">
    <property type="entry name" value="Metallo-dependent phosphatases"/>
    <property type="match status" value="1"/>
</dbReference>
<dbReference type="InterPro" id="IPR029052">
    <property type="entry name" value="Metallo-depent_PP-like"/>
</dbReference>
<dbReference type="PANTHER" id="PTHR36492">
    <property type="match status" value="1"/>
</dbReference>
<comment type="caution">
    <text evidence="2">The sequence shown here is derived from an EMBL/GenBank/DDBJ whole genome shotgun (WGS) entry which is preliminary data.</text>
</comment>
<proteinExistence type="predicted"/>
<dbReference type="Pfam" id="PF00149">
    <property type="entry name" value="Metallophos"/>
    <property type="match status" value="1"/>
</dbReference>
<dbReference type="Proteomes" id="UP001178507">
    <property type="component" value="Unassembled WGS sequence"/>
</dbReference>
<evidence type="ECO:0000313" key="3">
    <source>
        <dbReference type="Proteomes" id="UP001178507"/>
    </source>
</evidence>
<accession>A0AA36J389</accession>